<dbReference type="CDD" id="cd01310">
    <property type="entry name" value="TatD_DNAse"/>
    <property type="match status" value="1"/>
</dbReference>
<dbReference type="PANTHER" id="PTHR46124:SF2">
    <property type="entry name" value="D-AMINOACYL-TRNA DEACYLASE"/>
    <property type="match status" value="1"/>
</dbReference>
<dbReference type="PROSITE" id="PS01091">
    <property type="entry name" value="TATD_3"/>
    <property type="match status" value="1"/>
</dbReference>
<dbReference type="PANTHER" id="PTHR46124">
    <property type="entry name" value="D-AMINOACYL-TRNA DEACYLASE"/>
    <property type="match status" value="1"/>
</dbReference>
<dbReference type="Gene3D" id="3.20.20.140">
    <property type="entry name" value="Metal-dependent hydrolases"/>
    <property type="match status" value="1"/>
</dbReference>
<dbReference type="PIRSF" id="PIRSF005902">
    <property type="entry name" value="DNase_TatD"/>
    <property type="match status" value="1"/>
</dbReference>
<dbReference type="InterPro" id="IPR032466">
    <property type="entry name" value="Metal_Hydrolase"/>
</dbReference>
<evidence type="ECO:0000313" key="3">
    <source>
        <dbReference type="Proteomes" id="UP001596002"/>
    </source>
</evidence>
<dbReference type="Proteomes" id="UP001596002">
    <property type="component" value="Unassembled WGS sequence"/>
</dbReference>
<dbReference type="InterPro" id="IPR001130">
    <property type="entry name" value="TatD-like"/>
</dbReference>
<dbReference type="Pfam" id="PF01026">
    <property type="entry name" value="TatD_DNase"/>
    <property type="match status" value="1"/>
</dbReference>
<organism evidence="2 3">
    <name type="scientific">Effusibacillus consociatus</name>
    <dbReference type="NCBI Taxonomy" id="1117041"/>
    <lineage>
        <taxon>Bacteria</taxon>
        <taxon>Bacillati</taxon>
        <taxon>Bacillota</taxon>
        <taxon>Bacilli</taxon>
        <taxon>Bacillales</taxon>
        <taxon>Alicyclobacillaceae</taxon>
        <taxon>Effusibacillus</taxon>
    </lineage>
</organism>
<protein>
    <submittedName>
        <fullName evidence="2">TatD family hydrolase</fullName>
    </submittedName>
</protein>
<dbReference type="SUPFAM" id="SSF51556">
    <property type="entry name" value="Metallo-dependent hydrolases"/>
    <property type="match status" value="1"/>
</dbReference>
<evidence type="ECO:0000313" key="2">
    <source>
        <dbReference type="EMBL" id="MFC4769194.1"/>
    </source>
</evidence>
<sequence length="268" mass="30849">MIDTHYHLDQLDKESLHRMLVEASEGGIETIIAPAMGLESGRKLLDIQSRYPNFIRVGLGIHPERSDFFGGDQRNRERLFQEQRELANLVSIYRNQICAVGEIGLPYYSMPEKERLPENVPALSWQIFEESLALAKDWDLPVILHAVHSMARPCLELLLQFNIKKAVFHWLKAPLDAVDKIVFHGYYISFTPEAVYRERNQILASRVPLDQILLETDGPWPYEGPFAGKKTHSLWIREVADVVAHIHKKPIDQVLAYTADNARKLFRV</sequence>
<dbReference type="GO" id="GO:0016787">
    <property type="term" value="F:hydrolase activity"/>
    <property type="evidence" value="ECO:0007669"/>
    <property type="project" value="UniProtKB-KW"/>
</dbReference>
<name>A0ABV9Q5V1_9BACL</name>
<comment type="caution">
    <text evidence="2">The sequence shown here is derived from an EMBL/GenBank/DDBJ whole genome shotgun (WGS) entry which is preliminary data.</text>
</comment>
<proteinExistence type="predicted"/>
<dbReference type="PROSITE" id="PS01137">
    <property type="entry name" value="TATD_1"/>
    <property type="match status" value="1"/>
</dbReference>
<reference evidence="3" key="1">
    <citation type="journal article" date="2019" name="Int. J. Syst. Evol. Microbiol.">
        <title>The Global Catalogue of Microorganisms (GCM) 10K type strain sequencing project: providing services to taxonomists for standard genome sequencing and annotation.</title>
        <authorList>
            <consortium name="The Broad Institute Genomics Platform"/>
            <consortium name="The Broad Institute Genome Sequencing Center for Infectious Disease"/>
            <person name="Wu L."/>
            <person name="Ma J."/>
        </authorList>
    </citation>
    <scope>NUCLEOTIDE SEQUENCE [LARGE SCALE GENOMIC DNA]</scope>
    <source>
        <strain evidence="3">WYCCWR 12678</strain>
    </source>
</reference>
<dbReference type="RefSeq" id="WP_380027432.1">
    <property type="nucleotide sequence ID" value="NZ_JBHSHC010000119.1"/>
</dbReference>
<gene>
    <name evidence="2" type="ORF">ACFO8Q_17835</name>
</gene>
<dbReference type="InterPro" id="IPR018228">
    <property type="entry name" value="DNase_TatD-rel_CS"/>
</dbReference>
<accession>A0ABV9Q5V1</accession>
<keyword evidence="3" id="KW-1185">Reference proteome</keyword>
<dbReference type="EMBL" id="JBHSHC010000119">
    <property type="protein sequence ID" value="MFC4769194.1"/>
    <property type="molecule type" value="Genomic_DNA"/>
</dbReference>
<keyword evidence="1 2" id="KW-0378">Hydrolase</keyword>
<evidence type="ECO:0000256" key="1">
    <source>
        <dbReference type="ARBA" id="ARBA00022801"/>
    </source>
</evidence>